<protein>
    <submittedName>
        <fullName evidence="3">Putative dimethyl allyl transferase</fullName>
    </submittedName>
</protein>
<keyword evidence="2 3" id="KW-0808">Transferase</keyword>
<comment type="caution">
    <text evidence="3">The sequence shown here is derived from an EMBL/GenBank/DDBJ whole genome shotgun (WGS) entry which is preliminary data.</text>
</comment>
<sequence>MSMLGLKTPWRMVHDYIEKLSGDVEVIPEIVSVDCLEPSKNRAKVYLRTNAASLEGISHIMTLGYTLTDPMVADAVGTLERLWGQLFPAADKTTNIPSRNGEHYASGFVVYFEMCLESALPLPKAYIPVRHYCRDDGIIAEAISSYFLESVNERKAVESIKGLFKHRALAQRSGIYTYVGCAARKAGPQVSLYLSPEVFAPERQIACNPTEGGAGLSAHLV</sequence>
<dbReference type="Proteomes" id="UP000620124">
    <property type="component" value="Unassembled WGS sequence"/>
</dbReference>
<dbReference type="OrthoDB" id="3354387at2759"/>
<dbReference type="PANTHER" id="PTHR40627:SF4">
    <property type="entry name" value="PRENYLTRANSFERASE ASQH1-RELATED"/>
    <property type="match status" value="1"/>
</dbReference>
<organism evidence="3 4">
    <name type="scientific">Mycena venus</name>
    <dbReference type="NCBI Taxonomy" id="2733690"/>
    <lineage>
        <taxon>Eukaryota</taxon>
        <taxon>Fungi</taxon>
        <taxon>Dikarya</taxon>
        <taxon>Basidiomycota</taxon>
        <taxon>Agaricomycotina</taxon>
        <taxon>Agaricomycetes</taxon>
        <taxon>Agaricomycetidae</taxon>
        <taxon>Agaricales</taxon>
        <taxon>Marasmiineae</taxon>
        <taxon>Mycenaceae</taxon>
        <taxon>Mycena</taxon>
    </lineage>
</organism>
<evidence type="ECO:0000313" key="3">
    <source>
        <dbReference type="EMBL" id="KAF7356056.1"/>
    </source>
</evidence>
<keyword evidence="4" id="KW-1185">Reference proteome</keyword>
<comment type="similarity">
    <text evidence="1">Belongs to the tryptophan dimethylallyltransferase family.</text>
</comment>
<reference evidence="3" key="1">
    <citation type="submission" date="2020-05" db="EMBL/GenBank/DDBJ databases">
        <title>Mycena genomes resolve the evolution of fungal bioluminescence.</title>
        <authorList>
            <person name="Tsai I.J."/>
        </authorList>
    </citation>
    <scope>NUCLEOTIDE SEQUENCE</scope>
    <source>
        <strain evidence="3">CCC161011</strain>
    </source>
</reference>
<evidence type="ECO:0000313" key="4">
    <source>
        <dbReference type="Proteomes" id="UP000620124"/>
    </source>
</evidence>
<dbReference type="EMBL" id="JACAZI010000007">
    <property type="protein sequence ID" value="KAF7356056.1"/>
    <property type="molecule type" value="Genomic_DNA"/>
</dbReference>
<proteinExistence type="inferred from homology"/>
<evidence type="ECO:0000256" key="2">
    <source>
        <dbReference type="ARBA" id="ARBA00022679"/>
    </source>
</evidence>
<dbReference type="GO" id="GO:0009820">
    <property type="term" value="P:alkaloid metabolic process"/>
    <property type="evidence" value="ECO:0007669"/>
    <property type="project" value="InterPro"/>
</dbReference>
<gene>
    <name evidence="3" type="ORF">MVEN_00935400</name>
</gene>
<dbReference type="GO" id="GO:0016765">
    <property type="term" value="F:transferase activity, transferring alkyl or aryl (other than methyl) groups"/>
    <property type="evidence" value="ECO:0007669"/>
    <property type="project" value="InterPro"/>
</dbReference>
<dbReference type="Pfam" id="PF11991">
    <property type="entry name" value="Trp_DMAT"/>
    <property type="match status" value="1"/>
</dbReference>
<dbReference type="AlphaFoldDB" id="A0A8H6YC73"/>
<dbReference type="InterPro" id="IPR017795">
    <property type="entry name" value="ABBA_NscD-like"/>
</dbReference>
<name>A0A8H6YC73_9AGAR</name>
<evidence type="ECO:0000256" key="1">
    <source>
        <dbReference type="ARBA" id="ARBA00010209"/>
    </source>
</evidence>
<dbReference type="PANTHER" id="PTHR40627">
    <property type="entry name" value="INDOLE PRENYLTRANSFERASE TDIB-RELATED"/>
    <property type="match status" value="1"/>
</dbReference>
<accession>A0A8H6YC73</accession>